<dbReference type="PROSITE" id="PS50110">
    <property type="entry name" value="RESPONSE_REGULATORY"/>
    <property type="match status" value="1"/>
</dbReference>
<feature type="modified residue" description="4-aspartylphosphate" evidence="3">
    <location>
        <position position="59"/>
    </location>
</feature>
<sequence>MSDVAELTILVLEDQGLVRAGMRELIRIAQPAAHIEEAATYDDAIALLGTKRFDLAFLDFTLKSEKTGLDVLKYLREQNLETRAIMLSARADRPLVLECIQAGACGYIPKDMDHEGIFQRALDTVFQGGIFVPVTAMARDGMHTPPVTPLPSVPAAELGVTGRCAEVLYYLCQGLPNKTIASKMQVEEGTIRKDYVPKLFRIFQVTRRTELLVEVSRRGVIIPPLPH</sequence>
<dbReference type="SMART" id="SM00421">
    <property type="entry name" value="HTH_LUXR"/>
    <property type="match status" value="1"/>
</dbReference>
<name>A0ABT1ZPN4_9BURK</name>
<dbReference type="PANTHER" id="PTHR45566:SF1">
    <property type="entry name" value="HTH-TYPE TRANSCRIPTIONAL REGULATOR YHJB-RELATED"/>
    <property type="match status" value="1"/>
</dbReference>
<accession>A0ABT1ZPN4</accession>
<dbReference type="InterPro" id="IPR036388">
    <property type="entry name" value="WH-like_DNA-bd_sf"/>
</dbReference>
<dbReference type="Gene3D" id="1.10.10.10">
    <property type="entry name" value="Winged helix-like DNA-binding domain superfamily/Winged helix DNA-binding domain"/>
    <property type="match status" value="1"/>
</dbReference>
<dbReference type="RefSeq" id="WP_258816437.1">
    <property type="nucleotide sequence ID" value="NZ_JANUGW010000005.1"/>
</dbReference>
<dbReference type="CDD" id="cd17535">
    <property type="entry name" value="REC_NarL-like"/>
    <property type="match status" value="1"/>
</dbReference>
<protein>
    <submittedName>
        <fullName evidence="5">Response regulator transcription factor</fullName>
    </submittedName>
</protein>
<dbReference type="InterPro" id="IPR011006">
    <property type="entry name" value="CheY-like_superfamily"/>
</dbReference>
<dbReference type="Pfam" id="PF00196">
    <property type="entry name" value="GerE"/>
    <property type="match status" value="1"/>
</dbReference>
<comment type="caution">
    <text evidence="5">The sequence shown here is derived from an EMBL/GenBank/DDBJ whole genome shotgun (WGS) entry which is preliminary data.</text>
</comment>
<proteinExistence type="predicted"/>
<organism evidence="5 6">
    <name type="scientific">Massilia pinisoli</name>
    <dbReference type="NCBI Taxonomy" id="1772194"/>
    <lineage>
        <taxon>Bacteria</taxon>
        <taxon>Pseudomonadati</taxon>
        <taxon>Pseudomonadota</taxon>
        <taxon>Betaproteobacteria</taxon>
        <taxon>Burkholderiales</taxon>
        <taxon>Oxalobacteraceae</taxon>
        <taxon>Telluria group</taxon>
        <taxon>Massilia</taxon>
    </lineage>
</organism>
<reference evidence="5 6" key="1">
    <citation type="submission" date="2022-08" db="EMBL/GenBank/DDBJ databases">
        <title>Reclassification of Massilia species as members of the genera Telluria, Duganella, Pseudoduganella, Mokoshia gen. nov. and Zemynaea gen. nov. using orthogonal and non-orthogonal genome-based approaches.</title>
        <authorList>
            <person name="Bowman J.P."/>
        </authorList>
    </citation>
    <scope>NUCLEOTIDE SEQUENCE [LARGE SCALE GENOMIC DNA]</scope>
    <source>
        <strain evidence="5 6">JCM 31316</strain>
    </source>
</reference>
<evidence type="ECO:0000313" key="5">
    <source>
        <dbReference type="EMBL" id="MCS0581867.1"/>
    </source>
</evidence>
<feature type="domain" description="Response regulatory" evidence="4">
    <location>
        <begin position="8"/>
        <end position="125"/>
    </location>
</feature>
<keyword evidence="6" id="KW-1185">Reference proteome</keyword>
<evidence type="ECO:0000313" key="6">
    <source>
        <dbReference type="Proteomes" id="UP001204151"/>
    </source>
</evidence>
<evidence type="ECO:0000256" key="1">
    <source>
        <dbReference type="ARBA" id="ARBA00022553"/>
    </source>
</evidence>
<dbReference type="Pfam" id="PF00072">
    <property type="entry name" value="Response_reg"/>
    <property type="match status" value="1"/>
</dbReference>
<dbReference type="InterPro" id="IPR016032">
    <property type="entry name" value="Sig_transdc_resp-reg_C-effctor"/>
</dbReference>
<evidence type="ECO:0000259" key="4">
    <source>
        <dbReference type="PROSITE" id="PS50110"/>
    </source>
</evidence>
<keyword evidence="2" id="KW-0238">DNA-binding</keyword>
<gene>
    <name evidence="5" type="ORF">NX784_09710</name>
</gene>
<dbReference type="Gene3D" id="3.40.50.2300">
    <property type="match status" value="1"/>
</dbReference>
<dbReference type="InterPro" id="IPR058245">
    <property type="entry name" value="NreC/VraR/RcsB-like_REC"/>
</dbReference>
<dbReference type="InterPro" id="IPR051015">
    <property type="entry name" value="EvgA-like"/>
</dbReference>
<dbReference type="SUPFAM" id="SSF46894">
    <property type="entry name" value="C-terminal effector domain of the bipartite response regulators"/>
    <property type="match status" value="1"/>
</dbReference>
<dbReference type="InterPro" id="IPR000792">
    <property type="entry name" value="Tscrpt_reg_LuxR_C"/>
</dbReference>
<dbReference type="SMART" id="SM00448">
    <property type="entry name" value="REC"/>
    <property type="match status" value="1"/>
</dbReference>
<dbReference type="InterPro" id="IPR001789">
    <property type="entry name" value="Sig_transdc_resp-reg_receiver"/>
</dbReference>
<dbReference type="SUPFAM" id="SSF52172">
    <property type="entry name" value="CheY-like"/>
    <property type="match status" value="1"/>
</dbReference>
<dbReference type="Proteomes" id="UP001204151">
    <property type="component" value="Unassembled WGS sequence"/>
</dbReference>
<keyword evidence="1 3" id="KW-0597">Phosphoprotein</keyword>
<dbReference type="EMBL" id="JANUGW010000005">
    <property type="protein sequence ID" value="MCS0581867.1"/>
    <property type="molecule type" value="Genomic_DNA"/>
</dbReference>
<dbReference type="PANTHER" id="PTHR45566">
    <property type="entry name" value="HTH-TYPE TRANSCRIPTIONAL REGULATOR YHJB-RELATED"/>
    <property type="match status" value="1"/>
</dbReference>
<evidence type="ECO:0000256" key="2">
    <source>
        <dbReference type="ARBA" id="ARBA00023125"/>
    </source>
</evidence>
<evidence type="ECO:0000256" key="3">
    <source>
        <dbReference type="PROSITE-ProRule" id="PRU00169"/>
    </source>
</evidence>